<keyword evidence="2" id="KW-0677">Repeat</keyword>
<proteinExistence type="predicted"/>
<dbReference type="EMBL" id="JAGQHR010000791">
    <property type="protein sequence ID" value="MCA9729667.1"/>
    <property type="molecule type" value="Genomic_DNA"/>
</dbReference>
<protein>
    <submittedName>
        <fullName evidence="5">Heme ABC transporter ATP-binding protein</fullName>
    </submittedName>
</protein>
<dbReference type="Proteomes" id="UP000697710">
    <property type="component" value="Unassembled WGS sequence"/>
</dbReference>
<feature type="non-terminal residue" evidence="5">
    <location>
        <position position="1"/>
    </location>
</feature>
<evidence type="ECO:0000313" key="5">
    <source>
        <dbReference type="EMBL" id="MCA9729667.1"/>
    </source>
</evidence>
<evidence type="ECO:0000256" key="1">
    <source>
        <dbReference type="ARBA" id="ARBA00022448"/>
    </source>
</evidence>
<evidence type="ECO:0000256" key="2">
    <source>
        <dbReference type="ARBA" id="ARBA00022737"/>
    </source>
</evidence>
<dbReference type="Gene3D" id="3.40.50.300">
    <property type="entry name" value="P-loop containing nucleotide triphosphate hydrolases"/>
    <property type="match status" value="1"/>
</dbReference>
<accession>A0A956M3X2</accession>
<dbReference type="AlphaFoldDB" id="A0A956M3X2"/>
<dbReference type="PANTHER" id="PTHR43790:SF9">
    <property type="entry name" value="GALACTOFURANOSE TRANSPORTER ATP-BINDING PROTEIN YTFR"/>
    <property type="match status" value="1"/>
</dbReference>
<name>A0A956M3X2_UNCEI</name>
<evidence type="ECO:0000256" key="3">
    <source>
        <dbReference type="ARBA" id="ARBA00022741"/>
    </source>
</evidence>
<dbReference type="GO" id="GO:0005524">
    <property type="term" value="F:ATP binding"/>
    <property type="evidence" value="ECO:0007669"/>
    <property type="project" value="UniProtKB-KW"/>
</dbReference>
<reference evidence="5" key="1">
    <citation type="submission" date="2020-04" db="EMBL/GenBank/DDBJ databases">
        <authorList>
            <person name="Zhang T."/>
        </authorList>
    </citation>
    <scope>NUCLEOTIDE SEQUENCE</scope>
    <source>
        <strain evidence="5">HKST-UBA01</strain>
    </source>
</reference>
<reference evidence="5" key="2">
    <citation type="journal article" date="2021" name="Microbiome">
        <title>Successional dynamics and alternative stable states in a saline activated sludge microbial community over 9 years.</title>
        <authorList>
            <person name="Wang Y."/>
            <person name="Ye J."/>
            <person name="Ju F."/>
            <person name="Liu L."/>
            <person name="Boyd J.A."/>
            <person name="Deng Y."/>
            <person name="Parks D.H."/>
            <person name="Jiang X."/>
            <person name="Yin X."/>
            <person name="Woodcroft B.J."/>
            <person name="Tyson G.W."/>
            <person name="Hugenholtz P."/>
            <person name="Polz M.F."/>
            <person name="Zhang T."/>
        </authorList>
    </citation>
    <scope>NUCLEOTIDE SEQUENCE</scope>
    <source>
        <strain evidence="5">HKST-UBA01</strain>
    </source>
</reference>
<dbReference type="InterPro" id="IPR050107">
    <property type="entry name" value="ABC_carbohydrate_import_ATPase"/>
</dbReference>
<organism evidence="5 6">
    <name type="scientific">Eiseniibacteriota bacterium</name>
    <dbReference type="NCBI Taxonomy" id="2212470"/>
    <lineage>
        <taxon>Bacteria</taxon>
        <taxon>Candidatus Eiseniibacteriota</taxon>
    </lineage>
</organism>
<gene>
    <name evidence="5" type="ORF">KC729_18440</name>
</gene>
<keyword evidence="1" id="KW-0813">Transport</keyword>
<dbReference type="InterPro" id="IPR027417">
    <property type="entry name" value="P-loop_NTPase"/>
</dbReference>
<keyword evidence="3" id="KW-0547">Nucleotide-binding</keyword>
<sequence>ARRVGTLSGGNQQRLLVGRELGRDPDLLVAVHPTRGVDIAATRFLHARLLAVRAEGKAILLVSADLTELLALSDRVAILYRGRIEYQAERAQVELARLHRALLGLGAEGGAA</sequence>
<comment type="caution">
    <text evidence="5">The sequence shown here is derived from an EMBL/GenBank/DDBJ whole genome shotgun (WGS) entry which is preliminary data.</text>
</comment>
<evidence type="ECO:0000313" key="6">
    <source>
        <dbReference type="Proteomes" id="UP000697710"/>
    </source>
</evidence>
<dbReference type="SUPFAM" id="SSF52540">
    <property type="entry name" value="P-loop containing nucleoside triphosphate hydrolases"/>
    <property type="match status" value="1"/>
</dbReference>
<dbReference type="PANTHER" id="PTHR43790">
    <property type="entry name" value="CARBOHYDRATE TRANSPORT ATP-BINDING PROTEIN MG119-RELATED"/>
    <property type="match status" value="1"/>
</dbReference>
<evidence type="ECO:0000256" key="4">
    <source>
        <dbReference type="ARBA" id="ARBA00022840"/>
    </source>
</evidence>
<keyword evidence="4 5" id="KW-0067">ATP-binding</keyword>